<dbReference type="InterPro" id="IPR017850">
    <property type="entry name" value="Alkaline_phosphatase_core_sf"/>
</dbReference>
<gene>
    <name evidence="4" type="ORF">SAMN04488057_108189</name>
</gene>
<dbReference type="PROSITE" id="PS00523">
    <property type="entry name" value="SULFATASE_1"/>
    <property type="match status" value="1"/>
</dbReference>
<evidence type="ECO:0000256" key="2">
    <source>
        <dbReference type="ARBA" id="ARBA00022801"/>
    </source>
</evidence>
<evidence type="ECO:0000313" key="4">
    <source>
        <dbReference type="EMBL" id="SHN16017.1"/>
    </source>
</evidence>
<dbReference type="SUPFAM" id="SSF53649">
    <property type="entry name" value="Alkaline phosphatase-like"/>
    <property type="match status" value="1"/>
</dbReference>
<protein>
    <submittedName>
        <fullName evidence="4">Arylsulfatase A</fullName>
    </submittedName>
</protein>
<dbReference type="AlphaFoldDB" id="A0A1M7PGB9"/>
<organism evidence="4 5">
    <name type="scientific">Cyclobacterium lianum</name>
    <dbReference type="NCBI Taxonomy" id="388280"/>
    <lineage>
        <taxon>Bacteria</taxon>
        <taxon>Pseudomonadati</taxon>
        <taxon>Bacteroidota</taxon>
        <taxon>Cytophagia</taxon>
        <taxon>Cytophagales</taxon>
        <taxon>Cyclobacteriaceae</taxon>
        <taxon>Cyclobacterium</taxon>
    </lineage>
</organism>
<feature type="domain" description="N-sulphoglucosamine sulphohydrolase C-terminal" evidence="3">
    <location>
        <begin position="363"/>
        <end position="515"/>
    </location>
</feature>
<proteinExistence type="inferred from homology"/>
<dbReference type="Proteomes" id="UP000184513">
    <property type="component" value="Unassembled WGS sequence"/>
</dbReference>
<dbReference type="EMBL" id="FRCY01000008">
    <property type="protein sequence ID" value="SHN16017.1"/>
    <property type="molecule type" value="Genomic_DNA"/>
</dbReference>
<keyword evidence="2" id="KW-0378">Hydrolase</keyword>
<dbReference type="GO" id="GO:0016787">
    <property type="term" value="F:hydrolase activity"/>
    <property type="evidence" value="ECO:0007669"/>
    <property type="project" value="UniProtKB-KW"/>
</dbReference>
<comment type="similarity">
    <text evidence="1">Belongs to the sulfatase family.</text>
</comment>
<reference evidence="4 5" key="1">
    <citation type="submission" date="2016-11" db="EMBL/GenBank/DDBJ databases">
        <authorList>
            <person name="Jaros S."/>
            <person name="Januszkiewicz K."/>
            <person name="Wedrychowicz H."/>
        </authorList>
    </citation>
    <scope>NUCLEOTIDE SEQUENCE [LARGE SCALE GENOMIC DNA]</scope>
    <source>
        <strain evidence="4 5">CGMCC 1.6102</strain>
    </source>
</reference>
<dbReference type="OrthoDB" id="9789742at2"/>
<sequence length="534" mass="62425">MKKILLFVFVVSWLFASCQEKEAEQRPNILFIMTDDHTQQAIYAYEKGLLDSVYFPNMDRLAKEGALFRNSFVTNSICAPSRAVLLTGKYSHLNGKVDNVGPFNWDQMIYPKLLQEAGYATALIGKIHLGGKPQGYDFSLTLPGQGNYYNPEFIRNGEEEVKFEGHCEALIPQFVVDWLENDWDKSKPFAINYHPKAPHRNWMPEEKYLSYLEDKEFEFPDNFFDDYEGRGTAAREQEMEIVDNMYWGWDMKFEENPFTGEPSRLAAPFGRMTEEQMAAWNEVYGPANEKFIREFVPGDQRIADTPDRKALAKFKFHRYLRDYLKVVKSVDDGIGKVLGYLEEKGILDNTIVIYTSDQGFYLGEHGWYDKRFMYETSLSTPLLVRYPKEIKAGSVVEEMVMNLDHAPTILDYAGLEKPHDMQGESWRAIAAGEDVSWRDAIYYHYYEYPGAHSVKRHYGARTERYKLIHFYYDIDEWELYDLKTDPKEMNNVYNDPAYAEVQQALHTRLEELREQYGDSDELNQQYIDRSLSKN</sequence>
<accession>A0A1M7PGB9</accession>
<dbReference type="PROSITE" id="PS51257">
    <property type="entry name" value="PROKAR_LIPOPROTEIN"/>
    <property type="match status" value="1"/>
</dbReference>
<keyword evidence="5" id="KW-1185">Reference proteome</keyword>
<dbReference type="InterPro" id="IPR032506">
    <property type="entry name" value="SGSH_C"/>
</dbReference>
<dbReference type="RefSeq" id="WP_073095300.1">
    <property type="nucleotide sequence ID" value="NZ_FRCY01000008.1"/>
</dbReference>
<name>A0A1M7PGB9_9BACT</name>
<dbReference type="Pfam" id="PF16347">
    <property type="entry name" value="SGSH_C"/>
    <property type="match status" value="1"/>
</dbReference>
<dbReference type="PANTHER" id="PTHR43108:SF6">
    <property type="entry name" value="N-SULPHOGLUCOSAMINE SULPHOHYDROLASE"/>
    <property type="match status" value="1"/>
</dbReference>
<evidence type="ECO:0000256" key="1">
    <source>
        <dbReference type="ARBA" id="ARBA00008779"/>
    </source>
</evidence>
<dbReference type="PANTHER" id="PTHR43108">
    <property type="entry name" value="N-ACETYLGLUCOSAMINE-6-SULFATASE FAMILY MEMBER"/>
    <property type="match status" value="1"/>
</dbReference>
<dbReference type="CDD" id="cd16031">
    <property type="entry name" value="G6S_like"/>
    <property type="match status" value="1"/>
</dbReference>
<dbReference type="Gene3D" id="3.40.720.10">
    <property type="entry name" value="Alkaline Phosphatase, subunit A"/>
    <property type="match status" value="2"/>
</dbReference>
<dbReference type="InterPro" id="IPR024607">
    <property type="entry name" value="Sulfatase_CS"/>
</dbReference>
<evidence type="ECO:0000259" key="3">
    <source>
        <dbReference type="Pfam" id="PF16347"/>
    </source>
</evidence>
<evidence type="ECO:0000313" key="5">
    <source>
        <dbReference type="Proteomes" id="UP000184513"/>
    </source>
</evidence>